<dbReference type="EMBL" id="JANAVB010003200">
    <property type="protein sequence ID" value="KAJ6850199.1"/>
    <property type="molecule type" value="Genomic_DNA"/>
</dbReference>
<comment type="caution">
    <text evidence="2">The sequence shown here is derived from an EMBL/GenBank/DDBJ whole genome shotgun (WGS) entry which is preliminary data.</text>
</comment>
<feature type="domain" description="PB1" evidence="1">
    <location>
        <begin position="36"/>
        <end position="122"/>
    </location>
</feature>
<protein>
    <recommendedName>
        <fullName evidence="1">PB1 domain-containing protein</fullName>
    </recommendedName>
</protein>
<reference evidence="2" key="1">
    <citation type="journal article" date="2023" name="GigaByte">
        <title>Genome assembly of the bearded iris, Iris pallida Lam.</title>
        <authorList>
            <person name="Bruccoleri R.E."/>
            <person name="Oakeley E.J."/>
            <person name="Faust A.M.E."/>
            <person name="Altorfer M."/>
            <person name="Dessus-Babus S."/>
            <person name="Burckhardt D."/>
            <person name="Oertli M."/>
            <person name="Naumann U."/>
            <person name="Petersen F."/>
            <person name="Wong J."/>
        </authorList>
    </citation>
    <scope>NUCLEOTIDE SEQUENCE</scope>
    <source>
        <strain evidence="2">GSM-AAB239-AS_SAM_17_03QT</strain>
    </source>
</reference>
<dbReference type="SMART" id="SM00666">
    <property type="entry name" value="PB1"/>
    <property type="match status" value="1"/>
</dbReference>
<dbReference type="CDD" id="cd06410">
    <property type="entry name" value="PB1_UP2"/>
    <property type="match status" value="1"/>
</dbReference>
<gene>
    <name evidence="2" type="ORF">M6B38_266335</name>
    <name evidence="3" type="ORF">M6B38_266340</name>
</gene>
<dbReference type="InterPro" id="IPR053198">
    <property type="entry name" value="Gynoecium_Dev_Regulator"/>
</dbReference>
<dbReference type="Proteomes" id="UP001140949">
    <property type="component" value="Unassembled WGS sequence"/>
</dbReference>
<evidence type="ECO:0000259" key="1">
    <source>
        <dbReference type="SMART" id="SM00666"/>
    </source>
</evidence>
<sequence>MTQTPSSSSSLDSFEDVSVNKIKFLCSYSGKILPRPSDGKLRYVGGETRVLAVDRCVSFSELQLKMKQLCGWSRVSLRCQLPAEDLDALVSVTCDEDLSNLVEEYQAAGSLPLKIRAFLHDPRPLRANSSAVARHPPGPMVHGRYAAPCYRYHHHRHQYLVHHGNLQVHET</sequence>
<dbReference type="PANTHER" id="PTHR31066:SF10">
    <property type="entry name" value="OCTICOSAPEPTIDE_PHOX_BEM1P FAMILY PROTEIN"/>
    <property type="match status" value="1"/>
</dbReference>
<evidence type="ECO:0000313" key="2">
    <source>
        <dbReference type="EMBL" id="KAJ6850199.1"/>
    </source>
</evidence>
<evidence type="ECO:0000313" key="3">
    <source>
        <dbReference type="EMBL" id="KAJ6850200.1"/>
    </source>
</evidence>
<dbReference type="EMBL" id="JANAVB010003200">
    <property type="protein sequence ID" value="KAJ6850200.1"/>
    <property type="molecule type" value="Genomic_DNA"/>
</dbReference>
<dbReference type="Gene3D" id="3.10.20.90">
    <property type="entry name" value="Phosphatidylinositol 3-kinase Catalytic Subunit, Chain A, domain 1"/>
    <property type="match status" value="1"/>
</dbReference>
<proteinExistence type="predicted"/>
<reference evidence="2" key="2">
    <citation type="submission" date="2023-04" db="EMBL/GenBank/DDBJ databases">
        <authorList>
            <person name="Bruccoleri R.E."/>
            <person name="Oakeley E.J."/>
            <person name="Faust A.-M."/>
            <person name="Dessus-Babus S."/>
            <person name="Altorfer M."/>
            <person name="Burckhardt D."/>
            <person name="Oertli M."/>
            <person name="Naumann U."/>
            <person name="Petersen F."/>
            <person name="Wong J."/>
        </authorList>
    </citation>
    <scope>NUCLEOTIDE SEQUENCE</scope>
    <source>
        <strain evidence="2">GSM-AAB239-AS_SAM_17_03QT</strain>
        <tissue evidence="2">Leaf</tissue>
    </source>
</reference>
<evidence type="ECO:0000313" key="4">
    <source>
        <dbReference type="Proteomes" id="UP001140949"/>
    </source>
</evidence>
<dbReference type="Pfam" id="PF00564">
    <property type="entry name" value="PB1"/>
    <property type="match status" value="1"/>
</dbReference>
<dbReference type="AlphaFoldDB" id="A0AAX6IAD5"/>
<dbReference type="SUPFAM" id="SSF54277">
    <property type="entry name" value="CAD &amp; PB1 domains"/>
    <property type="match status" value="1"/>
</dbReference>
<organism evidence="2 4">
    <name type="scientific">Iris pallida</name>
    <name type="common">Sweet iris</name>
    <dbReference type="NCBI Taxonomy" id="29817"/>
    <lineage>
        <taxon>Eukaryota</taxon>
        <taxon>Viridiplantae</taxon>
        <taxon>Streptophyta</taxon>
        <taxon>Embryophyta</taxon>
        <taxon>Tracheophyta</taxon>
        <taxon>Spermatophyta</taxon>
        <taxon>Magnoliopsida</taxon>
        <taxon>Liliopsida</taxon>
        <taxon>Asparagales</taxon>
        <taxon>Iridaceae</taxon>
        <taxon>Iridoideae</taxon>
        <taxon>Irideae</taxon>
        <taxon>Iris</taxon>
    </lineage>
</organism>
<dbReference type="PANTHER" id="PTHR31066">
    <property type="entry name" value="OS05G0427100 PROTEIN-RELATED"/>
    <property type="match status" value="1"/>
</dbReference>
<keyword evidence="4" id="KW-1185">Reference proteome</keyword>
<accession>A0AAX6IAD5</accession>
<name>A0AAX6IAD5_IRIPA</name>
<dbReference type="InterPro" id="IPR000270">
    <property type="entry name" value="PB1_dom"/>
</dbReference>